<proteinExistence type="predicted"/>
<name>A0AAJ0EAJ3_9PEZI</name>
<dbReference type="AlphaFoldDB" id="A0AAJ0EAJ3"/>
<gene>
    <name evidence="2" type="ORF">BDP81DRAFT_398311</name>
</gene>
<comment type="caution">
    <text evidence="2">The sequence shown here is derived from an EMBL/GenBank/DDBJ whole genome shotgun (WGS) entry which is preliminary data.</text>
</comment>
<evidence type="ECO:0000313" key="3">
    <source>
        <dbReference type="Proteomes" id="UP001243989"/>
    </source>
</evidence>
<organism evidence="2 3">
    <name type="scientific">Colletotrichum phormii</name>
    <dbReference type="NCBI Taxonomy" id="359342"/>
    <lineage>
        <taxon>Eukaryota</taxon>
        <taxon>Fungi</taxon>
        <taxon>Dikarya</taxon>
        <taxon>Ascomycota</taxon>
        <taxon>Pezizomycotina</taxon>
        <taxon>Sordariomycetes</taxon>
        <taxon>Hypocreomycetidae</taxon>
        <taxon>Glomerellales</taxon>
        <taxon>Glomerellaceae</taxon>
        <taxon>Colletotrichum</taxon>
        <taxon>Colletotrichum acutatum species complex</taxon>
    </lineage>
</organism>
<evidence type="ECO:0000313" key="2">
    <source>
        <dbReference type="EMBL" id="KAK1624676.1"/>
    </source>
</evidence>
<dbReference type="RefSeq" id="XP_060440671.1">
    <property type="nucleotide sequence ID" value="XM_060588437.1"/>
</dbReference>
<feature type="region of interest" description="Disordered" evidence="1">
    <location>
        <begin position="233"/>
        <end position="268"/>
    </location>
</feature>
<dbReference type="Proteomes" id="UP001243989">
    <property type="component" value="Unassembled WGS sequence"/>
</dbReference>
<feature type="compositionally biased region" description="Low complexity" evidence="1">
    <location>
        <begin position="101"/>
        <end position="131"/>
    </location>
</feature>
<evidence type="ECO:0000256" key="1">
    <source>
        <dbReference type="SAM" id="MobiDB-lite"/>
    </source>
</evidence>
<accession>A0AAJ0EAJ3</accession>
<sequence>MSYELEYSLALAIDNEQASGTSQEAVLNNGNIALVNIRQRFDVSNFEIPRATRLLERLFTLAILREQAAGNIDIPSRITRLTNTWERIAARLGRNETPFPSNGNGNSNDNADTNVNSDTDTSGNSNDNTNDNDAHESQFSMTESTGSGAAIAQAVAVLAPPAMPAVALNATAPARRRYDRKRGKDRYGCELCDQPRHYTSKCSLDRHKKKHHGVPTPGDLRKERKLTAEAVLGARADGYQADEYQTAGDRDADDGTVNEETGDEMDLE</sequence>
<dbReference type="EMBL" id="JAHMHQ010000023">
    <property type="protein sequence ID" value="KAK1624676.1"/>
    <property type="molecule type" value="Genomic_DNA"/>
</dbReference>
<feature type="compositionally biased region" description="Acidic residues" evidence="1">
    <location>
        <begin position="251"/>
        <end position="268"/>
    </location>
</feature>
<dbReference type="GeneID" id="85473299"/>
<protein>
    <submittedName>
        <fullName evidence="2">Uncharacterized protein</fullName>
    </submittedName>
</protein>
<feature type="region of interest" description="Disordered" evidence="1">
    <location>
        <begin position="92"/>
        <end position="145"/>
    </location>
</feature>
<keyword evidence="3" id="KW-1185">Reference proteome</keyword>
<reference evidence="2" key="1">
    <citation type="submission" date="2021-06" db="EMBL/GenBank/DDBJ databases">
        <title>Comparative genomics, transcriptomics and evolutionary studies reveal genomic signatures of adaptation to plant cell wall in hemibiotrophic fungi.</title>
        <authorList>
            <consortium name="DOE Joint Genome Institute"/>
            <person name="Baroncelli R."/>
            <person name="Diaz J.F."/>
            <person name="Benocci T."/>
            <person name="Peng M."/>
            <person name="Battaglia E."/>
            <person name="Haridas S."/>
            <person name="Andreopoulos W."/>
            <person name="Labutti K."/>
            <person name="Pangilinan J."/>
            <person name="Floch G.L."/>
            <person name="Makela M.R."/>
            <person name="Henrissat B."/>
            <person name="Grigoriev I.V."/>
            <person name="Crouch J.A."/>
            <person name="De Vries R.P."/>
            <person name="Sukno S.A."/>
            <person name="Thon M.R."/>
        </authorList>
    </citation>
    <scope>NUCLEOTIDE SEQUENCE</scope>
    <source>
        <strain evidence="2">CBS 102054</strain>
    </source>
</reference>